<dbReference type="AlphaFoldDB" id="A0A1G2CWE4"/>
<accession>A0A1G2CWE4</accession>
<name>A0A1G2CWE4_9BACT</name>
<gene>
    <name evidence="1" type="ORF">A2845_04940</name>
</gene>
<dbReference type="Proteomes" id="UP000177122">
    <property type="component" value="Unassembled WGS sequence"/>
</dbReference>
<reference evidence="1 2" key="1">
    <citation type="journal article" date="2016" name="Nat. Commun.">
        <title>Thousands of microbial genomes shed light on interconnected biogeochemical processes in an aquifer system.</title>
        <authorList>
            <person name="Anantharaman K."/>
            <person name="Brown C.T."/>
            <person name="Hug L.A."/>
            <person name="Sharon I."/>
            <person name="Castelle C.J."/>
            <person name="Probst A.J."/>
            <person name="Thomas B.C."/>
            <person name="Singh A."/>
            <person name="Wilkins M.J."/>
            <person name="Karaoz U."/>
            <person name="Brodie E.L."/>
            <person name="Williams K.H."/>
            <person name="Hubbard S.S."/>
            <person name="Banfield J.F."/>
        </authorList>
    </citation>
    <scope>NUCLEOTIDE SEQUENCE [LARGE SCALE GENOMIC DNA]</scope>
</reference>
<proteinExistence type="predicted"/>
<dbReference type="EMBL" id="MHLI01000008">
    <property type="protein sequence ID" value="OGZ05673.1"/>
    <property type="molecule type" value="Genomic_DNA"/>
</dbReference>
<organism evidence="1 2">
    <name type="scientific">Candidatus Lloydbacteria bacterium RIFCSPHIGHO2_01_FULL_49_22</name>
    <dbReference type="NCBI Taxonomy" id="1798658"/>
    <lineage>
        <taxon>Bacteria</taxon>
        <taxon>Candidatus Lloydiibacteriota</taxon>
    </lineage>
</organism>
<protein>
    <submittedName>
        <fullName evidence="1">Uncharacterized protein</fullName>
    </submittedName>
</protein>
<sequence>MSDKTKTDADFACPLNLDAVYRVLTENRVKEILTAHGLAGNAALTKNLVEQFEREHRGHMDTYERERKRLTDSLAVIQSELNYLTTGQRTTS</sequence>
<comment type="caution">
    <text evidence="1">The sequence shown here is derived from an EMBL/GenBank/DDBJ whole genome shotgun (WGS) entry which is preliminary data.</text>
</comment>
<evidence type="ECO:0000313" key="2">
    <source>
        <dbReference type="Proteomes" id="UP000177122"/>
    </source>
</evidence>
<evidence type="ECO:0000313" key="1">
    <source>
        <dbReference type="EMBL" id="OGZ05673.1"/>
    </source>
</evidence>